<comment type="caution">
    <text evidence="2">The sequence shown here is derived from an EMBL/GenBank/DDBJ whole genome shotgun (WGS) entry which is preliminary data.</text>
</comment>
<protein>
    <submittedName>
        <fullName evidence="2">Amidase</fullName>
    </submittedName>
</protein>
<feature type="domain" description="Amidase" evidence="1">
    <location>
        <begin position="24"/>
        <end position="439"/>
    </location>
</feature>
<dbReference type="Proteomes" id="UP000294513">
    <property type="component" value="Unassembled WGS sequence"/>
</dbReference>
<dbReference type="SUPFAM" id="SSF75304">
    <property type="entry name" value="Amidase signature (AS) enzymes"/>
    <property type="match status" value="1"/>
</dbReference>
<organism evidence="2 3">
    <name type="scientific">Actinomadura rubrisoli</name>
    <dbReference type="NCBI Taxonomy" id="2530368"/>
    <lineage>
        <taxon>Bacteria</taxon>
        <taxon>Bacillati</taxon>
        <taxon>Actinomycetota</taxon>
        <taxon>Actinomycetes</taxon>
        <taxon>Streptosporangiales</taxon>
        <taxon>Thermomonosporaceae</taxon>
        <taxon>Actinomadura</taxon>
    </lineage>
</organism>
<keyword evidence="3" id="KW-1185">Reference proteome</keyword>
<dbReference type="EMBL" id="SMKU01000004">
    <property type="protein sequence ID" value="TDD96823.1"/>
    <property type="molecule type" value="Genomic_DNA"/>
</dbReference>
<sequence length="466" mass="48362">MIEASTLTEAAQALRDGTVTSVGLTEAAIAAAERSDASLGVYLARFDERALAAARRADEELAGGLDRGPLHGIPFGVKDTIAVADGPTTAQSLVLDPAWGAGRDALAVARLRAAGAVFTGKTTAMEFGCGLPEAGKPFPFPRNPWRTESWAGGSSSGTGSGIATGMFLAGLGGDTGGSIRMPAAFCGVSGLMPTFGRVPGAGCVPLAYSLDRVGPMARSARDCSAVLNVIADRTDVPFAEPPFDGDLTGLRVGVVREHHFPPDGDPAVPAAFDEAVAVLAGLGAVPAETRLPYWRELITALFVTAASEGLAYHRADLSRRWDDYFTASRGLLAKGALVSGAEYVQAQRVRRVAQRAVDALFAEVDVIVCPTASIGAPPFDALADEAGHQDDAGVFGKIHTPYWNPLANPVLAVPMGRTASGLPLSMQIAGPVAGEAAILRVGDAFQRHTGWHRRIPVLDTAEEMSA</sequence>
<accession>A0A4R5CEW2</accession>
<dbReference type="PANTHER" id="PTHR11895:SF176">
    <property type="entry name" value="AMIDASE AMID-RELATED"/>
    <property type="match status" value="1"/>
</dbReference>
<gene>
    <name evidence="2" type="ORF">E1298_02255</name>
</gene>
<proteinExistence type="predicted"/>
<evidence type="ECO:0000313" key="3">
    <source>
        <dbReference type="Proteomes" id="UP000294513"/>
    </source>
</evidence>
<dbReference type="Gene3D" id="3.90.1300.10">
    <property type="entry name" value="Amidase signature (AS) domain"/>
    <property type="match status" value="1"/>
</dbReference>
<dbReference type="PANTHER" id="PTHR11895">
    <property type="entry name" value="TRANSAMIDASE"/>
    <property type="match status" value="1"/>
</dbReference>
<dbReference type="Pfam" id="PF01425">
    <property type="entry name" value="Amidase"/>
    <property type="match status" value="1"/>
</dbReference>
<evidence type="ECO:0000259" key="1">
    <source>
        <dbReference type="Pfam" id="PF01425"/>
    </source>
</evidence>
<dbReference type="AlphaFoldDB" id="A0A4R5CEW2"/>
<dbReference type="RefSeq" id="WP_131889041.1">
    <property type="nucleotide sequence ID" value="NZ_SMKU01000004.1"/>
</dbReference>
<dbReference type="InterPro" id="IPR036928">
    <property type="entry name" value="AS_sf"/>
</dbReference>
<dbReference type="InterPro" id="IPR020556">
    <property type="entry name" value="Amidase_CS"/>
</dbReference>
<name>A0A4R5CEW2_9ACTN</name>
<dbReference type="OrthoDB" id="9811471at2"/>
<reference evidence="2 3" key="1">
    <citation type="submission" date="2019-03" db="EMBL/GenBank/DDBJ databases">
        <title>Draft genome sequences of novel Actinobacteria.</title>
        <authorList>
            <person name="Sahin N."/>
            <person name="Ay H."/>
            <person name="Saygin H."/>
        </authorList>
    </citation>
    <scope>NUCLEOTIDE SEQUENCE [LARGE SCALE GENOMIC DNA]</scope>
    <source>
        <strain evidence="2 3">H3C3</strain>
    </source>
</reference>
<dbReference type="PROSITE" id="PS00571">
    <property type="entry name" value="AMIDASES"/>
    <property type="match status" value="1"/>
</dbReference>
<dbReference type="InterPro" id="IPR023631">
    <property type="entry name" value="Amidase_dom"/>
</dbReference>
<dbReference type="InterPro" id="IPR000120">
    <property type="entry name" value="Amidase"/>
</dbReference>
<dbReference type="GO" id="GO:0003824">
    <property type="term" value="F:catalytic activity"/>
    <property type="evidence" value="ECO:0007669"/>
    <property type="project" value="InterPro"/>
</dbReference>
<evidence type="ECO:0000313" key="2">
    <source>
        <dbReference type="EMBL" id="TDD96823.1"/>
    </source>
</evidence>